<feature type="binding site" evidence="3">
    <location>
        <position position="134"/>
    </location>
    <ligand>
        <name>Zn(2+)</name>
        <dbReference type="ChEBI" id="CHEBI:29105"/>
    </ligand>
</feature>
<dbReference type="InterPro" id="IPR046457">
    <property type="entry name" value="PMI_typeI_cat"/>
</dbReference>
<keyword evidence="6" id="KW-0413">Isomerase</keyword>
<feature type="domain" description="Phosphomannose isomerase type I catalytic" evidence="5">
    <location>
        <begin position="9"/>
        <end position="126"/>
    </location>
</feature>
<dbReference type="EC" id="5.3.1.8" evidence="6"/>
<dbReference type="InterPro" id="IPR014628">
    <property type="entry name" value="Man6P_isomerase_Firm_short"/>
</dbReference>
<evidence type="ECO:0000313" key="7">
    <source>
        <dbReference type="Proteomes" id="UP000317369"/>
    </source>
</evidence>
<protein>
    <submittedName>
        <fullName evidence="6">Putative mannose-6-phosphate isomerase GmuF</fullName>
        <ecNumber evidence="6">5.3.1.8</ecNumber>
    </submittedName>
</protein>
<dbReference type="PIRSF" id="PIRSF036894">
    <property type="entry name" value="PMI_Firm_short"/>
    <property type="match status" value="1"/>
</dbReference>
<dbReference type="EMBL" id="CP036425">
    <property type="protein sequence ID" value="QDU34343.1"/>
    <property type="molecule type" value="Genomic_DNA"/>
</dbReference>
<dbReference type="OrthoDB" id="9808275at2"/>
<evidence type="ECO:0000256" key="2">
    <source>
        <dbReference type="ARBA" id="ARBA00022833"/>
    </source>
</evidence>
<evidence type="ECO:0000256" key="3">
    <source>
        <dbReference type="PIRSR" id="PIRSR036894-1"/>
    </source>
</evidence>
<dbReference type="SUPFAM" id="SSF51182">
    <property type="entry name" value="RmlC-like cupins"/>
    <property type="match status" value="1"/>
</dbReference>
<keyword evidence="1 3" id="KW-0479">Metal-binding</keyword>
<dbReference type="CDD" id="cd07010">
    <property type="entry name" value="cupin_PMI_type_I_N_bac"/>
    <property type="match status" value="1"/>
</dbReference>
<organism evidence="6 7">
    <name type="scientific">Poriferisphaera corsica</name>
    <dbReference type="NCBI Taxonomy" id="2528020"/>
    <lineage>
        <taxon>Bacteria</taxon>
        <taxon>Pseudomonadati</taxon>
        <taxon>Planctomycetota</taxon>
        <taxon>Phycisphaerae</taxon>
        <taxon>Phycisphaerales</taxon>
        <taxon>Phycisphaeraceae</taxon>
        <taxon>Poriferisphaera</taxon>
    </lineage>
</organism>
<feature type="binding site" evidence="3">
    <location>
        <position position="192"/>
    </location>
    <ligand>
        <name>Zn(2+)</name>
        <dbReference type="ChEBI" id="CHEBI:29105"/>
    </ligand>
</feature>
<dbReference type="GO" id="GO:0005975">
    <property type="term" value="P:carbohydrate metabolic process"/>
    <property type="evidence" value="ECO:0007669"/>
    <property type="project" value="InterPro"/>
</dbReference>
<name>A0A517YVW2_9BACT</name>
<keyword evidence="2 3" id="KW-0862">Zinc</keyword>
<accession>A0A517YVW2</accession>
<dbReference type="AlphaFoldDB" id="A0A517YVW2"/>
<gene>
    <name evidence="6" type="primary">gmuF</name>
    <name evidence="6" type="ORF">KS4_24110</name>
</gene>
<dbReference type="KEGG" id="pcor:KS4_24110"/>
<feature type="binding site" evidence="3">
    <location>
        <position position="117"/>
    </location>
    <ligand>
        <name>Zn(2+)</name>
        <dbReference type="ChEBI" id="CHEBI:29105"/>
    </ligand>
</feature>
<dbReference type="PANTHER" id="PTHR42742:SF3">
    <property type="entry name" value="FRUCTOKINASE"/>
    <property type="match status" value="1"/>
</dbReference>
<dbReference type="PANTHER" id="PTHR42742">
    <property type="entry name" value="TRANSCRIPTIONAL REPRESSOR MPRA"/>
    <property type="match status" value="1"/>
</dbReference>
<dbReference type="Gene3D" id="2.60.120.10">
    <property type="entry name" value="Jelly Rolls"/>
    <property type="match status" value="2"/>
</dbReference>
<evidence type="ECO:0000256" key="4">
    <source>
        <dbReference type="PIRSR" id="PIRSR036894-2"/>
    </source>
</evidence>
<evidence type="ECO:0000259" key="5">
    <source>
        <dbReference type="Pfam" id="PF20511"/>
    </source>
</evidence>
<dbReference type="InterPro" id="IPR051804">
    <property type="entry name" value="Carb_Metab_Reg_Kinase/Isom"/>
</dbReference>
<comment type="cofactor">
    <cofactor evidence="3">
        <name>Zn(2+)</name>
        <dbReference type="ChEBI" id="CHEBI:29105"/>
    </cofactor>
    <text evidence="3">Binds 1 zinc ion per subunit.</text>
</comment>
<keyword evidence="7" id="KW-1185">Reference proteome</keyword>
<dbReference type="Proteomes" id="UP000317369">
    <property type="component" value="Chromosome"/>
</dbReference>
<dbReference type="Pfam" id="PF20511">
    <property type="entry name" value="PMI_typeI_cat"/>
    <property type="match status" value="1"/>
</dbReference>
<sequence>MYAKKLYPLKLNPIYKEKVWGGRTLELLDRTLPGTSNTHIGESWELADLNQTSVSGGGGSPEHSLIANGEFSGQTISELIQSLGPAITGSLPLTDSNSFPLLVKFLDAKTNLSVQVHPSQKYADAHEDAFLKSECWYILHAEPGAVIYKGVKEGTTEGLFRQAIKSNTVEELLIKVPVNIGDCHYVPSGTCHALGQGILAAEVQTPSDTTFRVYDWGRTGRELHIDAAMQCMTLGPAETSKYEPNITTDGQYASRTQLITCKFFNLDRYIAKSNFTDPLTNNEPIVWMFLEGSGHFSCDASPHIAFEKGQTFLIPPNISNLTVEMSEGTTWLETTFPQAEPDTRIA</sequence>
<feature type="active site" evidence="4">
    <location>
        <position position="212"/>
    </location>
</feature>
<reference evidence="6 7" key="1">
    <citation type="submission" date="2019-02" db="EMBL/GenBank/DDBJ databases">
        <title>Deep-cultivation of Planctomycetes and their phenomic and genomic characterization uncovers novel biology.</title>
        <authorList>
            <person name="Wiegand S."/>
            <person name="Jogler M."/>
            <person name="Boedeker C."/>
            <person name="Pinto D."/>
            <person name="Vollmers J."/>
            <person name="Rivas-Marin E."/>
            <person name="Kohn T."/>
            <person name="Peeters S.H."/>
            <person name="Heuer A."/>
            <person name="Rast P."/>
            <person name="Oberbeckmann S."/>
            <person name="Bunk B."/>
            <person name="Jeske O."/>
            <person name="Meyerdierks A."/>
            <person name="Storesund J.E."/>
            <person name="Kallscheuer N."/>
            <person name="Luecker S."/>
            <person name="Lage O.M."/>
            <person name="Pohl T."/>
            <person name="Merkel B.J."/>
            <person name="Hornburger P."/>
            <person name="Mueller R.-W."/>
            <person name="Bruemmer F."/>
            <person name="Labrenz M."/>
            <person name="Spormann A.M."/>
            <person name="Op den Camp H."/>
            <person name="Overmann J."/>
            <person name="Amann R."/>
            <person name="Jetten M.S.M."/>
            <person name="Mascher T."/>
            <person name="Medema M.H."/>
            <person name="Devos D.P."/>
            <person name="Kaster A.-K."/>
            <person name="Ovreas L."/>
            <person name="Rohde M."/>
            <person name="Galperin M.Y."/>
            <person name="Jogler C."/>
        </authorList>
    </citation>
    <scope>NUCLEOTIDE SEQUENCE [LARGE SCALE GENOMIC DNA]</scope>
    <source>
        <strain evidence="6 7">KS4</strain>
    </source>
</reference>
<dbReference type="InterPro" id="IPR014710">
    <property type="entry name" value="RmlC-like_jellyroll"/>
</dbReference>
<proteinExistence type="predicted"/>
<evidence type="ECO:0000313" key="6">
    <source>
        <dbReference type="EMBL" id="QDU34343.1"/>
    </source>
</evidence>
<dbReference type="RefSeq" id="WP_145078085.1">
    <property type="nucleotide sequence ID" value="NZ_CP036425.1"/>
</dbReference>
<dbReference type="InterPro" id="IPR011051">
    <property type="entry name" value="RmlC_Cupin_sf"/>
</dbReference>
<dbReference type="GO" id="GO:0004476">
    <property type="term" value="F:mannose-6-phosphate isomerase activity"/>
    <property type="evidence" value="ECO:0007669"/>
    <property type="project" value="UniProtKB-EC"/>
</dbReference>
<dbReference type="GO" id="GO:0008270">
    <property type="term" value="F:zinc ion binding"/>
    <property type="evidence" value="ECO:0007669"/>
    <property type="project" value="InterPro"/>
</dbReference>
<evidence type="ECO:0000256" key="1">
    <source>
        <dbReference type="ARBA" id="ARBA00022723"/>
    </source>
</evidence>